<protein>
    <submittedName>
        <fullName evidence="3">Uncharacterized protein</fullName>
    </submittedName>
</protein>
<feature type="compositionally biased region" description="Low complexity" evidence="1">
    <location>
        <begin position="533"/>
        <end position="543"/>
    </location>
</feature>
<keyword evidence="2" id="KW-0812">Transmembrane</keyword>
<feature type="region of interest" description="Disordered" evidence="1">
    <location>
        <begin position="565"/>
        <end position="591"/>
    </location>
</feature>
<evidence type="ECO:0000256" key="2">
    <source>
        <dbReference type="SAM" id="Phobius"/>
    </source>
</evidence>
<organism evidence="3 4">
    <name type="scientific">Streptosporangium sandarakinum</name>
    <dbReference type="NCBI Taxonomy" id="1260955"/>
    <lineage>
        <taxon>Bacteria</taxon>
        <taxon>Bacillati</taxon>
        <taxon>Actinomycetota</taxon>
        <taxon>Actinomycetes</taxon>
        <taxon>Streptosporangiales</taxon>
        <taxon>Streptosporangiaceae</taxon>
        <taxon>Streptosporangium</taxon>
    </lineage>
</organism>
<feature type="compositionally biased region" description="Low complexity" evidence="1">
    <location>
        <begin position="566"/>
        <end position="575"/>
    </location>
</feature>
<comment type="caution">
    <text evidence="3">The sequence shown here is derived from an EMBL/GenBank/DDBJ whole genome shotgun (WGS) entry which is preliminary data.</text>
</comment>
<feature type="compositionally biased region" description="Acidic residues" evidence="1">
    <location>
        <begin position="407"/>
        <end position="416"/>
    </location>
</feature>
<evidence type="ECO:0000313" key="3">
    <source>
        <dbReference type="EMBL" id="NYF43933.1"/>
    </source>
</evidence>
<keyword evidence="4" id="KW-1185">Reference proteome</keyword>
<reference evidence="3 4" key="1">
    <citation type="submission" date="2020-07" db="EMBL/GenBank/DDBJ databases">
        <title>Sequencing the genomes of 1000 actinobacteria strains.</title>
        <authorList>
            <person name="Klenk H.-P."/>
        </authorList>
    </citation>
    <scope>NUCLEOTIDE SEQUENCE [LARGE SCALE GENOMIC DNA]</scope>
    <source>
        <strain evidence="3 4">DSM 45763</strain>
    </source>
</reference>
<gene>
    <name evidence="3" type="ORF">HDA43_006160</name>
</gene>
<evidence type="ECO:0000256" key="1">
    <source>
        <dbReference type="SAM" id="MobiDB-lite"/>
    </source>
</evidence>
<feature type="region of interest" description="Disordered" evidence="1">
    <location>
        <begin position="503"/>
        <end position="543"/>
    </location>
</feature>
<feature type="compositionally biased region" description="Basic and acidic residues" evidence="1">
    <location>
        <begin position="340"/>
        <end position="394"/>
    </location>
</feature>
<accession>A0A852V9J9</accession>
<dbReference type="EMBL" id="JACCCO010000003">
    <property type="protein sequence ID" value="NYF43933.1"/>
    <property type="molecule type" value="Genomic_DNA"/>
</dbReference>
<evidence type="ECO:0000313" key="4">
    <source>
        <dbReference type="Proteomes" id="UP000576393"/>
    </source>
</evidence>
<feature type="transmembrane region" description="Helical" evidence="2">
    <location>
        <begin position="306"/>
        <end position="324"/>
    </location>
</feature>
<proteinExistence type="predicted"/>
<dbReference type="Proteomes" id="UP000576393">
    <property type="component" value="Unassembled WGS sequence"/>
</dbReference>
<feature type="region of interest" description="Disordered" evidence="1">
    <location>
        <begin position="336"/>
        <end position="432"/>
    </location>
</feature>
<dbReference type="RefSeq" id="WP_179827727.1">
    <property type="nucleotide sequence ID" value="NZ_JACCCO010000003.1"/>
</dbReference>
<sequence length="591" mass="63119">MTRDDPPPRRGAPGLADVALATPMLIMIIAFGVIGYRLYDRASQDPPIAPEKGKAGRVLFFASREGAISEATLNVSPPASGQPAARKLDIELKIYWGDSPERGRWALFLDGNIAPRDADGRLRVPELRVTCDDLDDAVATVCDKYSGTPIKADIGIGKGGEKDVPGRYGDGLVLSGEVPDIGVQNSGRGTLLIDIPVARAPVENTAAQYLIRPPVLGQEFLPYFNLMALDRDDDLPGKTEWLFAEGAPGEEPSYQVVVAQRLGERLTDVAFNPRSPSDWTWTGKKTLDVEALAVRPHVQAAQQRDLFWAAVWISLSSAFLVWFLEIVTTAGRAALGARRPGGDETPRPEDGESRHQAGGETRHREDGESRHQAGGETRHREDGKDRGPEDRGPEGDGPEGDESRNEPEDDEPDDDVLTPPRTPRSHGGPGARTLEAARRTLADHLALRAAGLAARPLDEVPDGDFGLLWTWWRLDPAAARGWLRAQVDGGRWPLPAVIVRLTVNGGPPERPRPGGAGGASSADGADGAGGADGASPDGSLGAATDAATGFLGARYLLAAIRDALTGRSPTGTGARTARRRAVRPEPGQERR</sequence>
<name>A0A852V9J9_9ACTN</name>
<feature type="transmembrane region" description="Helical" evidence="2">
    <location>
        <begin position="20"/>
        <end position="39"/>
    </location>
</feature>
<dbReference type="AlphaFoldDB" id="A0A852V9J9"/>
<keyword evidence="2" id="KW-0472">Membrane</keyword>
<feature type="compositionally biased region" description="Basic and acidic residues" evidence="1">
    <location>
        <begin position="582"/>
        <end position="591"/>
    </location>
</feature>
<keyword evidence="2" id="KW-1133">Transmembrane helix</keyword>